<dbReference type="GO" id="GO:0009279">
    <property type="term" value="C:cell outer membrane"/>
    <property type="evidence" value="ECO:0007669"/>
    <property type="project" value="UniProtKB-SubCell"/>
</dbReference>
<dbReference type="OrthoDB" id="9782229at2"/>
<evidence type="ECO:0000259" key="5">
    <source>
        <dbReference type="PROSITE" id="PS51123"/>
    </source>
</evidence>
<dbReference type="EMBL" id="SHKX01000012">
    <property type="protein sequence ID" value="RZU45271.1"/>
    <property type="molecule type" value="Genomic_DNA"/>
</dbReference>
<dbReference type="InterPro" id="IPR027367">
    <property type="entry name" value="Gly-zipper_YMGG"/>
</dbReference>
<dbReference type="Pfam" id="PF13441">
    <property type="entry name" value="Gly-zipper_YMGG"/>
    <property type="match status" value="1"/>
</dbReference>
<dbReference type="PANTHER" id="PTHR30329">
    <property type="entry name" value="STATOR ELEMENT OF FLAGELLAR MOTOR COMPLEX"/>
    <property type="match status" value="1"/>
</dbReference>
<evidence type="ECO:0000313" key="7">
    <source>
        <dbReference type="Proteomes" id="UP000292423"/>
    </source>
</evidence>
<feature type="domain" description="OmpA-like" evidence="5">
    <location>
        <begin position="94"/>
        <end position="211"/>
    </location>
</feature>
<dbReference type="PROSITE" id="PS51123">
    <property type="entry name" value="OMPA_2"/>
    <property type="match status" value="1"/>
</dbReference>
<accession>A0A4Q7Z5Y2</accession>
<evidence type="ECO:0000313" key="6">
    <source>
        <dbReference type="EMBL" id="RZU45271.1"/>
    </source>
</evidence>
<dbReference type="InterPro" id="IPR050330">
    <property type="entry name" value="Bact_OuterMem_StrucFunc"/>
</dbReference>
<dbReference type="PRINTS" id="PR01021">
    <property type="entry name" value="OMPADOMAIN"/>
</dbReference>
<evidence type="ECO:0000256" key="3">
    <source>
        <dbReference type="ARBA" id="ARBA00023237"/>
    </source>
</evidence>
<dbReference type="InterPro" id="IPR006665">
    <property type="entry name" value="OmpA-like"/>
</dbReference>
<keyword evidence="2 4" id="KW-0472">Membrane</keyword>
<comment type="subcellular location">
    <subcellularLocation>
        <location evidence="1">Cell outer membrane</location>
    </subcellularLocation>
</comment>
<dbReference type="SUPFAM" id="SSF103088">
    <property type="entry name" value="OmpA-like"/>
    <property type="match status" value="1"/>
</dbReference>
<dbReference type="Pfam" id="PF00691">
    <property type="entry name" value="OmpA"/>
    <property type="match status" value="1"/>
</dbReference>
<keyword evidence="7" id="KW-1185">Reference proteome</keyword>
<protein>
    <submittedName>
        <fullName evidence="6">Outer membrane protein OmpA-like peptidoglycan-associated protein</fullName>
    </submittedName>
</protein>
<dbReference type="Proteomes" id="UP000292423">
    <property type="component" value="Unassembled WGS sequence"/>
</dbReference>
<organism evidence="6 7">
    <name type="scientific">Fluviicoccus keumensis</name>
    <dbReference type="NCBI Taxonomy" id="1435465"/>
    <lineage>
        <taxon>Bacteria</taxon>
        <taxon>Pseudomonadati</taxon>
        <taxon>Pseudomonadota</taxon>
        <taxon>Gammaproteobacteria</taxon>
        <taxon>Moraxellales</taxon>
        <taxon>Moraxellaceae</taxon>
        <taxon>Fluviicoccus</taxon>
    </lineage>
</organism>
<dbReference type="AlphaFoldDB" id="A0A4Q7Z5Y2"/>
<dbReference type="InterPro" id="IPR036737">
    <property type="entry name" value="OmpA-like_sf"/>
</dbReference>
<evidence type="ECO:0000256" key="1">
    <source>
        <dbReference type="ARBA" id="ARBA00004442"/>
    </source>
</evidence>
<dbReference type="CDD" id="cd07185">
    <property type="entry name" value="OmpA_C-like"/>
    <property type="match status" value="1"/>
</dbReference>
<proteinExistence type="predicted"/>
<dbReference type="PROSITE" id="PS51257">
    <property type="entry name" value="PROKAR_LIPOPROTEIN"/>
    <property type="match status" value="1"/>
</dbReference>
<evidence type="ECO:0000256" key="4">
    <source>
        <dbReference type="PROSITE-ProRule" id="PRU00473"/>
    </source>
</evidence>
<comment type="caution">
    <text evidence="6">The sequence shown here is derived from an EMBL/GenBank/DDBJ whole genome shotgun (WGS) entry which is preliminary data.</text>
</comment>
<sequence length="213" mass="22001">MRSVLIAAVAGSLMLGGCTTNPYTGEKQVSKTAIGALTGAAVGALAGGKGHRNEGAAIGAALGGGVGLYMDNQEKKLRAQLQGTGVGVQKDKQTGALTLIMPGNITFPTAQSAIKPDFYDTLNSVAKTLKEFNKTTITVSGHTDNVGRDDYNMKLSQDRASSVAAYLSSQGVSSSRINAVGFGKTKPIADNSTEVGRAQNRRVEISINPPESV</sequence>
<dbReference type="Gene3D" id="3.30.1330.60">
    <property type="entry name" value="OmpA-like domain"/>
    <property type="match status" value="1"/>
</dbReference>
<dbReference type="PANTHER" id="PTHR30329:SF21">
    <property type="entry name" value="LIPOPROTEIN YIAD-RELATED"/>
    <property type="match status" value="1"/>
</dbReference>
<name>A0A4Q7Z5Y2_9GAMM</name>
<dbReference type="InterPro" id="IPR006664">
    <property type="entry name" value="OMP_bac"/>
</dbReference>
<gene>
    <name evidence="6" type="ORF">EV700_2090</name>
</gene>
<dbReference type="RefSeq" id="WP_130413435.1">
    <property type="nucleotide sequence ID" value="NZ_SHKX01000012.1"/>
</dbReference>
<dbReference type="PRINTS" id="PR01023">
    <property type="entry name" value="NAFLGMOTY"/>
</dbReference>
<reference evidence="6 7" key="1">
    <citation type="submission" date="2019-02" db="EMBL/GenBank/DDBJ databases">
        <title>Genomic Encyclopedia of Type Strains, Phase IV (KMG-IV): sequencing the most valuable type-strain genomes for metagenomic binning, comparative biology and taxonomic classification.</title>
        <authorList>
            <person name="Goeker M."/>
        </authorList>
    </citation>
    <scope>NUCLEOTIDE SEQUENCE [LARGE SCALE GENOMIC DNA]</scope>
    <source>
        <strain evidence="6 7">DSM 105135</strain>
    </source>
</reference>
<keyword evidence="3" id="KW-0998">Cell outer membrane</keyword>
<evidence type="ECO:0000256" key="2">
    <source>
        <dbReference type="ARBA" id="ARBA00023136"/>
    </source>
</evidence>